<dbReference type="EMBL" id="KV919450">
    <property type="protein sequence ID" value="OSX69662.1"/>
    <property type="molecule type" value="Genomic_DNA"/>
</dbReference>
<dbReference type="AlphaFoldDB" id="A0A1X6NM74"/>
<evidence type="ECO:0000313" key="3">
    <source>
        <dbReference type="Proteomes" id="UP000218209"/>
    </source>
</evidence>
<feature type="region of interest" description="Disordered" evidence="1">
    <location>
        <begin position="1"/>
        <end position="58"/>
    </location>
</feature>
<sequence>MEGRRGRAAPRPSPPRGGGGAAGDAGGAGGADGAAAAAVASAPGRGSPTPPRPASMAGAALAVTGVRLRRGVALPPPVPPLRVPSLSLASQEGTPITPTAAPSSVMTARAAASASSTPVGRAAGVDGWGRCDGAGAGGRGGAAPRSGGGDVRCSPTETGLASALGRSRSASLFGAASEVGNLGLPPGDGHGGVGGSGCGGGCGGGGGGSSGSSGSIGVGGSALRGLGGSSGFSSATARLGSSSVAWSPSSQSPLSPATPSAFSGRVLRSAASSIPPSPTTRRSSAGGPASPHGGGSRGDGVESPAARVARRPSGVEREATPRLPLPARVGASTRLSVVSPLDLATSGDSGGSSDFGRRPPSSPMESIRCRMRQWLHVPHTSHHPQSHHARHHRPASSSSGQPAHGSEEEDPHRGDGSHQHHHHLHHHLHFLFGARGTPAPTPKGDSDVRSASTALRRTASLLSPRAAAGPASGGVVDDAHGPVSRVVPRLRRRLSTLALPSMARWGADGAGGDGEPRSSGTRTKGVAPWELMPTAGSSAGMTPSDDSSPLGGGHGGNDGEEARSSFGSSSLEVRPHTGLERGGERGEEPPSMATGQRQSGLAGGGGCGGGGGGGVEKRGHREGPRKERWGETMPISASSSLLGARIASRGRLSQGPVAASRGRSSSTPTMLGEARGRAGMARERSRDARKAAVARPVGRGRDGPTSLGSLTLAAVTAERERPRASLTTLSAQAEHASRRAAAFEHSVAAAPCMLNSLIAIENA</sequence>
<proteinExistence type="predicted"/>
<evidence type="ECO:0000313" key="2">
    <source>
        <dbReference type="EMBL" id="OSX69662.1"/>
    </source>
</evidence>
<reference evidence="2 3" key="1">
    <citation type="submission" date="2017-03" db="EMBL/GenBank/DDBJ databases">
        <title>WGS assembly of Porphyra umbilicalis.</title>
        <authorList>
            <person name="Brawley S.H."/>
            <person name="Blouin N.A."/>
            <person name="Ficko-Blean E."/>
            <person name="Wheeler G.L."/>
            <person name="Lohr M."/>
            <person name="Goodson H.V."/>
            <person name="Jenkins J.W."/>
            <person name="Blaby-Haas C.E."/>
            <person name="Helliwell K.E."/>
            <person name="Chan C."/>
            <person name="Marriage T."/>
            <person name="Bhattacharya D."/>
            <person name="Klein A.S."/>
            <person name="Badis Y."/>
            <person name="Brodie J."/>
            <person name="Cao Y."/>
            <person name="Collen J."/>
            <person name="Dittami S.M."/>
            <person name="Gachon C.M."/>
            <person name="Green B.R."/>
            <person name="Karpowicz S."/>
            <person name="Kim J.W."/>
            <person name="Kudahl U."/>
            <person name="Lin S."/>
            <person name="Michel G."/>
            <person name="Mittag M."/>
            <person name="Olson B.J."/>
            <person name="Pangilinan J."/>
            <person name="Peng Y."/>
            <person name="Qiu H."/>
            <person name="Shu S."/>
            <person name="Singer J.T."/>
            <person name="Smith A.G."/>
            <person name="Sprecher B.N."/>
            <person name="Wagner V."/>
            <person name="Wang W."/>
            <person name="Wang Z.-Y."/>
            <person name="Yan J."/>
            <person name="Yarish C."/>
            <person name="Zoeuner-Riek S."/>
            <person name="Zhuang Y."/>
            <person name="Zou Y."/>
            <person name="Lindquist E.A."/>
            <person name="Grimwood J."/>
            <person name="Barry K."/>
            <person name="Rokhsar D.S."/>
            <person name="Schmutz J."/>
            <person name="Stiller J.W."/>
            <person name="Grossman A.R."/>
            <person name="Prochnik S.E."/>
        </authorList>
    </citation>
    <scope>NUCLEOTIDE SEQUENCE [LARGE SCALE GENOMIC DNA]</scope>
    <source>
        <strain evidence="2">4086291</strain>
    </source>
</reference>
<name>A0A1X6NM74_PORUM</name>
<feature type="region of interest" description="Disordered" evidence="1">
    <location>
        <begin position="649"/>
        <end position="706"/>
    </location>
</feature>
<feature type="region of interest" description="Disordered" evidence="1">
    <location>
        <begin position="460"/>
        <end position="480"/>
    </location>
</feature>
<feature type="compositionally biased region" description="Basic and acidic residues" evidence="1">
    <location>
        <begin position="615"/>
        <end position="630"/>
    </location>
</feature>
<feature type="region of interest" description="Disordered" evidence="1">
    <location>
        <begin position="379"/>
        <end position="425"/>
    </location>
</feature>
<protein>
    <submittedName>
        <fullName evidence="2">Uncharacterized protein</fullName>
    </submittedName>
</protein>
<accession>A0A1X6NM74</accession>
<gene>
    <name evidence="2" type="ORF">BU14_1293s0004</name>
</gene>
<organism evidence="2 3">
    <name type="scientific">Porphyra umbilicalis</name>
    <name type="common">Purple laver</name>
    <name type="synonym">Red alga</name>
    <dbReference type="NCBI Taxonomy" id="2786"/>
    <lineage>
        <taxon>Eukaryota</taxon>
        <taxon>Rhodophyta</taxon>
        <taxon>Bangiophyceae</taxon>
        <taxon>Bangiales</taxon>
        <taxon>Bangiaceae</taxon>
        <taxon>Porphyra</taxon>
    </lineage>
</organism>
<evidence type="ECO:0000256" key="1">
    <source>
        <dbReference type="SAM" id="MobiDB-lite"/>
    </source>
</evidence>
<feature type="region of interest" description="Disordered" evidence="1">
    <location>
        <begin position="136"/>
        <end position="157"/>
    </location>
</feature>
<feature type="compositionally biased region" description="Gly residues" evidence="1">
    <location>
        <begin position="136"/>
        <end position="150"/>
    </location>
</feature>
<feature type="region of interest" description="Disordered" evidence="1">
    <location>
        <begin position="269"/>
        <end position="327"/>
    </location>
</feature>
<feature type="compositionally biased region" description="Low complexity" evidence="1">
    <location>
        <begin position="33"/>
        <end position="47"/>
    </location>
</feature>
<feature type="compositionally biased region" description="Low complexity" evidence="1">
    <location>
        <begin position="269"/>
        <end position="291"/>
    </location>
</feature>
<feature type="region of interest" description="Disordered" evidence="1">
    <location>
        <begin position="340"/>
        <end position="366"/>
    </location>
</feature>
<dbReference type="Proteomes" id="UP000218209">
    <property type="component" value="Unassembled WGS sequence"/>
</dbReference>
<feature type="compositionally biased region" description="Basic residues" evidence="1">
    <location>
        <begin position="379"/>
        <end position="394"/>
    </location>
</feature>
<feature type="compositionally biased region" description="Basic and acidic residues" evidence="1">
    <location>
        <begin position="573"/>
        <end position="588"/>
    </location>
</feature>
<feature type="region of interest" description="Disordered" evidence="1">
    <location>
        <begin position="504"/>
        <end position="637"/>
    </location>
</feature>
<feature type="compositionally biased region" description="Gly residues" evidence="1">
    <location>
        <begin position="601"/>
        <end position="614"/>
    </location>
</feature>
<feature type="compositionally biased region" description="Gly residues" evidence="1">
    <location>
        <begin position="16"/>
        <end position="32"/>
    </location>
</feature>
<feature type="compositionally biased region" description="Basic and acidic residues" evidence="1">
    <location>
        <begin position="674"/>
        <end position="690"/>
    </location>
</feature>
<keyword evidence="3" id="KW-1185">Reference proteome</keyword>